<dbReference type="AlphaFoldDB" id="A0A6J6TEZ0"/>
<gene>
    <name evidence="1" type="ORF">UFOPK2802_00823</name>
</gene>
<proteinExistence type="predicted"/>
<accession>A0A6J6TEZ0</accession>
<dbReference type="EMBL" id="CAEZYX010000095">
    <property type="protein sequence ID" value="CAB4745668.1"/>
    <property type="molecule type" value="Genomic_DNA"/>
</dbReference>
<reference evidence="1" key="1">
    <citation type="submission" date="2020-05" db="EMBL/GenBank/DDBJ databases">
        <authorList>
            <person name="Chiriac C."/>
            <person name="Salcher M."/>
            <person name="Ghai R."/>
            <person name="Kavagutti S V."/>
        </authorList>
    </citation>
    <scope>NUCLEOTIDE SEQUENCE</scope>
</reference>
<name>A0A6J6TEZ0_9ZZZZ</name>
<evidence type="ECO:0000313" key="1">
    <source>
        <dbReference type="EMBL" id="CAB4745668.1"/>
    </source>
</evidence>
<protein>
    <submittedName>
        <fullName evidence="1">Unannotated protein</fullName>
    </submittedName>
</protein>
<sequence length="244" mass="27092">MSKLKRRAISMLALLLIAAAAFLFGWSDVFTVNSISITGVNASEEKLVASRIQNRPEVAKIGIPLARVDKRVVSTRISELQWIRSVKVNRNWITKEIQIGVTRRVPIAVIMNSGGRTFLDSELQIFSVPMGGELTSEMSNLPMLTLKNSTPESLSAFDQLRSKIAEIKPSEINAKKLEVRSYLVGNPANSVTLLAIDERTIKVTWGNSEDLALKIKVFRELLLLPENVKIVRMDLTAPLSPIVK</sequence>
<organism evidence="1">
    <name type="scientific">freshwater metagenome</name>
    <dbReference type="NCBI Taxonomy" id="449393"/>
    <lineage>
        <taxon>unclassified sequences</taxon>
        <taxon>metagenomes</taxon>
        <taxon>ecological metagenomes</taxon>
    </lineage>
</organism>